<evidence type="ECO:0000256" key="1">
    <source>
        <dbReference type="SAM" id="MobiDB-lite"/>
    </source>
</evidence>
<gene>
    <name evidence="2" type="ORF">KC01_LOCUS14437</name>
</gene>
<feature type="region of interest" description="Disordered" evidence="1">
    <location>
        <begin position="1"/>
        <end position="20"/>
    </location>
</feature>
<name>A0AAV2K2B2_KNICA</name>
<feature type="compositionally biased region" description="Basic residues" evidence="1">
    <location>
        <begin position="281"/>
        <end position="290"/>
    </location>
</feature>
<feature type="region of interest" description="Disordered" evidence="1">
    <location>
        <begin position="233"/>
        <end position="297"/>
    </location>
</feature>
<keyword evidence="3" id="KW-1185">Reference proteome</keyword>
<dbReference type="Proteomes" id="UP001497482">
    <property type="component" value="Chromosome 16"/>
</dbReference>
<sequence length="297" mass="32791">MCRSQLKAPGPHDSRPHVTPHWTAVALGGGDLTWQHPTNTPSPLRLACSCHPFIFISTPSPSQSAGTVQPEHRSLCALRDPIADTDTDPPTGPPRPSTRRGTCFWGERKTAKRDDRERRVPGRSNAVFSQHQKYHILHKVWFGSRSGAPARGRELCVDCGGIANVNCPCQRKLRRWESSMTWGALSLSLSEEPAGWCSRTHHRNGFQRLPLPPPALCSGKPNQEWRAGAVWTVSGPETGPATPIGTTHLPMHQSLQPGAPPQPDSSMGDNKQLSDREHDRGKRAHMHGERKRQIMTS</sequence>
<organism evidence="2 3">
    <name type="scientific">Knipowitschia caucasica</name>
    <name type="common">Caucasian dwarf goby</name>
    <name type="synonym">Pomatoschistus caucasicus</name>
    <dbReference type="NCBI Taxonomy" id="637954"/>
    <lineage>
        <taxon>Eukaryota</taxon>
        <taxon>Metazoa</taxon>
        <taxon>Chordata</taxon>
        <taxon>Craniata</taxon>
        <taxon>Vertebrata</taxon>
        <taxon>Euteleostomi</taxon>
        <taxon>Actinopterygii</taxon>
        <taxon>Neopterygii</taxon>
        <taxon>Teleostei</taxon>
        <taxon>Neoteleostei</taxon>
        <taxon>Acanthomorphata</taxon>
        <taxon>Gobiaria</taxon>
        <taxon>Gobiiformes</taxon>
        <taxon>Gobioidei</taxon>
        <taxon>Gobiidae</taxon>
        <taxon>Gobiinae</taxon>
        <taxon>Knipowitschia</taxon>
    </lineage>
</organism>
<dbReference type="EMBL" id="OZ035838">
    <property type="protein sequence ID" value="CAL1584045.1"/>
    <property type="molecule type" value="Genomic_DNA"/>
</dbReference>
<accession>A0AAV2K2B2</accession>
<feature type="region of interest" description="Disordered" evidence="1">
    <location>
        <begin position="79"/>
        <end position="103"/>
    </location>
</feature>
<dbReference type="AlphaFoldDB" id="A0AAV2K2B2"/>
<evidence type="ECO:0000313" key="3">
    <source>
        <dbReference type="Proteomes" id="UP001497482"/>
    </source>
</evidence>
<protein>
    <submittedName>
        <fullName evidence="2">Uncharacterized protein</fullName>
    </submittedName>
</protein>
<reference evidence="2 3" key="1">
    <citation type="submission" date="2024-04" db="EMBL/GenBank/DDBJ databases">
        <authorList>
            <person name="Waldvogel A.-M."/>
            <person name="Schoenle A."/>
        </authorList>
    </citation>
    <scope>NUCLEOTIDE SEQUENCE [LARGE SCALE GENOMIC DNA]</scope>
</reference>
<proteinExistence type="predicted"/>
<evidence type="ECO:0000313" key="2">
    <source>
        <dbReference type="EMBL" id="CAL1584045.1"/>
    </source>
</evidence>